<dbReference type="PROSITE" id="PS50191">
    <property type="entry name" value="CRAL_TRIO"/>
    <property type="match status" value="1"/>
</dbReference>
<evidence type="ECO:0000256" key="1">
    <source>
        <dbReference type="SAM" id="MobiDB-lite"/>
    </source>
</evidence>
<dbReference type="SUPFAM" id="SSF52087">
    <property type="entry name" value="CRAL/TRIO domain"/>
    <property type="match status" value="1"/>
</dbReference>
<dbReference type="InterPro" id="IPR036865">
    <property type="entry name" value="CRAL-TRIO_dom_sf"/>
</dbReference>
<dbReference type="Pfam" id="PF00650">
    <property type="entry name" value="CRAL_TRIO"/>
    <property type="match status" value="1"/>
</dbReference>
<proteinExistence type="predicted"/>
<reference evidence="3 4" key="1">
    <citation type="submission" date="2024-06" db="EMBL/GenBank/DDBJ databases">
        <title>A chromosome-level genome assembly of beet webworm, Loxostege sticticalis.</title>
        <authorList>
            <person name="Zhang Y."/>
        </authorList>
    </citation>
    <scope>NUCLEOTIDE SEQUENCE [LARGE SCALE GENOMIC DNA]</scope>
    <source>
        <strain evidence="3">AQ028</strain>
        <tissue evidence="3">Male pupae</tissue>
    </source>
</reference>
<name>A0ABD0TID9_LOXSC</name>
<evidence type="ECO:0000313" key="4">
    <source>
        <dbReference type="Proteomes" id="UP001549921"/>
    </source>
</evidence>
<dbReference type="EMBL" id="JBEDNZ010000004">
    <property type="protein sequence ID" value="KAL0849065.1"/>
    <property type="molecule type" value="Genomic_DNA"/>
</dbReference>
<dbReference type="AlphaFoldDB" id="A0ABD0TID9"/>
<evidence type="ECO:0000259" key="2">
    <source>
        <dbReference type="PROSITE" id="PS50191"/>
    </source>
</evidence>
<dbReference type="SUPFAM" id="SSF46938">
    <property type="entry name" value="CRAL/TRIO N-terminal domain"/>
    <property type="match status" value="1"/>
</dbReference>
<evidence type="ECO:0000313" key="3">
    <source>
        <dbReference type="EMBL" id="KAL0849065.1"/>
    </source>
</evidence>
<dbReference type="InterPro" id="IPR036273">
    <property type="entry name" value="CRAL/TRIO_N_dom_sf"/>
</dbReference>
<protein>
    <recommendedName>
        <fullName evidence="2">CRAL-TRIO domain-containing protein</fullName>
    </recommendedName>
</protein>
<comment type="caution">
    <text evidence="3">The sequence shown here is derived from an EMBL/GenBank/DDBJ whole genome shotgun (WGS) entry which is preliminary data.</text>
</comment>
<dbReference type="Gene3D" id="1.20.5.1200">
    <property type="entry name" value="Alpha-tocopherol transfer"/>
    <property type="match status" value="1"/>
</dbReference>
<feature type="domain" description="CRAL-TRIO" evidence="2">
    <location>
        <begin position="88"/>
        <end position="258"/>
    </location>
</feature>
<accession>A0ABD0TID9</accession>
<dbReference type="InterPro" id="IPR001251">
    <property type="entry name" value="CRAL-TRIO_dom"/>
</dbReference>
<dbReference type="Gene3D" id="3.40.525.10">
    <property type="entry name" value="CRAL-TRIO lipid binding domain"/>
    <property type="match status" value="1"/>
</dbReference>
<sequence length="315" mass="36170">MSIRALAPELAEKAREQFQEDPERLQDALQEIRNWLALQPHIHARTDDQWLVAYIRGCKFNLEKVKTKLDLFYTCRHTCKEFYQLHHKDEKFKELMASGFYLPLPKLSNPAAPRVTLLRIGVFDIAKIGAVNAFAAAHVVDKILMVDDDNAIIAGNIVIIDFKGTTLMHFVQLTPIQMRMLIASQQDALPFSSVSTFIVINVPKGLNEFIIMVKKLLNATEEDQFYTYSENYEEIYTLHGLTRDIMPVEYGGNGGTLQELTDHWVGKIEEYSEWLEEDLQFGTDESKRPGMPRTTESMFGEPLPNDRNFLQNLNL</sequence>
<gene>
    <name evidence="3" type="ORF">ABMA28_013427</name>
</gene>
<feature type="region of interest" description="Disordered" evidence="1">
    <location>
        <begin position="282"/>
        <end position="305"/>
    </location>
</feature>
<dbReference type="Proteomes" id="UP001549921">
    <property type="component" value="Unassembled WGS sequence"/>
</dbReference>
<dbReference type="PANTHER" id="PTHR10174:SF216">
    <property type="entry name" value="CRAL-TRIO DOMAIN-CONTAINING PROTEIN-RELATED"/>
    <property type="match status" value="1"/>
</dbReference>
<dbReference type="PANTHER" id="PTHR10174">
    <property type="entry name" value="ALPHA-TOCOPHEROL TRANSFER PROTEIN-RELATED"/>
    <property type="match status" value="1"/>
</dbReference>
<dbReference type="Gene3D" id="1.10.8.20">
    <property type="entry name" value="N-terminal domain of phosphatidylinositol transfer protein sec14p"/>
    <property type="match status" value="1"/>
</dbReference>
<organism evidence="3 4">
    <name type="scientific">Loxostege sticticalis</name>
    <name type="common">Beet webworm moth</name>
    <dbReference type="NCBI Taxonomy" id="481309"/>
    <lineage>
        <taxon>Eukaryota</taxon>
        <taxon>Metazoa</taxon>
        <taxon>Ecdysozoa</taxon>
        <taxon>Arthropoda</taxon>
        <taxon>Hexapoda</taxon>
        <taxon>Insecta</taxon>
        <taxon>Pterygota</taxon>
        <taxon>Neoptera</taxon>
        <taxon>Endopterygota</taxon>
        <taxon>Lepidoptera</taxon>
        <taxon>Glossata</taxon>
        <taxon>Ditrysia</taxon>
        <taxon>Pyraloidea</taxon>
        <taxon>Crambidae</taxon>
        <taxon>Pyraustinae</taxon>
        <taxon>Loxostege</taxon>
    </lineage>
</organism>